<gene>
    <name evidence="2" type="ORF">O0554_25770</name>
</gene>
<dbReference type="Proteomes" id="UP001077662">
    <property type="component" value="Unassembled WGS sequence"/>
</dbReference>
<feature type="region of interest" description="Disordered" evidence="1">
    <location>
        <begin position="163"/>
        <end position="186"/>
    </location>
</feature>
<dbReference type="EMBL" id="JAPTNE010000063">
    <property type="protein sequence ID" value="MCZ0810252.1"/>
    <property type="molecule type" value="Genomic_DNA"/>
</dbReference>
<sequence>MRRRTDNVGGRASGDRAGKLGNCGSQLSQWQAKQQRSKPKVKTPYAANVRGRSSNGYGSLTVPCPPHYLIPIIPSFMHSRQRRRRNRADYYIGNCGGSSGHLYRRVSTSREETQLVVGQPAAFCFWKDFAISLSKGVDEEVDSMSTHNGSGWTFESFPEWKHRTEPDWDAGPRWKTAPEWTGDSGH</sequence>
<feature type="region of interest" description="Disordered" evidence="1">
    <location>
        <begin position="1"/>
        <end position="43"/>
    </location>
</feature>
<reference evidence="2" key="1">
    <citation type="submission" date="2022-09" db="EMBL/GenBank/DDBJ databases">
        <title>Genome analysis and characterization of larvicidal activity of Brevibacillus strains.</title>
        <authorList>
            <person name="Patrusheva E.V."/>
            <person name="Izotova A.O."/>
            <person name="Toshchakov S.V."/>
            <person name="Sineoky S.P."/>
        </authorList>
    </citation>
    <scope>NUCLEOTIDE SEQUENCE</scope>
    <source>
        <strain evidence="2">VKPM_B-13247</strain>
    </source>
</reference>
<protein>
    <submittedName>
        <fullName evidence="2">Uncharacterized protein</fullName>
    </submittedName>
</protein>
<feature type="compositionally biased region" description="Polar residues" evidence="1">
    <location>
        <begin position="23"/>
        <end position="34"/>
    </location>
</feature>
<name>A0AAP3DM36_BRELA</name>
<dbReference type="AlphaFoldDB" id="A0AAP3DM36"/>
<organism evidence="2 3">
    <name type="scientific">Brevibacillus laterosporus</name>
    <name type="common">Bacillus laterosporus</name>
    <dbReference type="NCBI Taxonomy" id="1465"/>
    <lineage>
        <taxon>Bacteria</taxon>
        <taxon>Bacillati</taxon>
        <taxon>Bacillota</taxon>
        <taxon>Bacilli</taxon>
        <taxon>Bacillales</taxon>
        <taxon>Paenibacillaceae</taxon>
        <taxon>Brevibacillus</taxon>
    </lineage>
</organism>
<comment type="caution">
    <text evidence="2">The sequence shown here is derived from an EMBL/GenBank/DDBJ whole genome shotgun (WGS) entry which is preliminary data.</text>
</comment>
<accession>A0AAP3DM36</accession>
<dbReference type="RefSeq" id="WP_258434974.1">
    <property type="nucleotide sequence ID" value="NZ_JANSGW010000063.1"/>
</dbReference>
<feature type="compositionally biased region" description="Basic and acidic residues" evidence="1">
    <location>
        <begin position="163"/>
        <end position="172"/>
    </location>
</feature>
<evidence type="ECO:0000256" key="1">
    <source>
        <dbReference type="SAM" id="MobiDB-lite"/>
    </source>
</evidence>
<evidence type="ECO:0000313" key="2">
    <source>
        <dbReference type="EMBL" id="MCZ0810252.1"/>
    </source>
</evidence>
<evidence type="ECO:0000313" key="3">
    <source>
        <dbReference type="Proteomes" id="UP001077662"/>
    </source>
</evidence>
<proteinExistence type="predicted"/>